<reference evidence="3" key="1">
    <citation type="journal article" date="2013" name="Nature">
        <title>The genomes of four tapeworm species reveal adaptations to parasitism.</title>
        <authorList>
            <person name="Tsai I.J."/>
            <person name="Zarowiecki M."/>
            <person name="Holroyd N."/>
            <person name="Garciarrubio A."/>
            <person name="Sanchez-Flores A."/>
            <person name="Brooks K.L."/>
            <person name="Tracey A."/>
            <person name="Bobes R.J."/>
            <person name="Fragoso G."/>
            <person name="Sciutto E."/>
            <person name="Aslett M."/>
            <person name="Beasley H."/>
            <person name="Bennett H.M."/>
            <person name="Cai J."/>
            <person name="Camicia F."/>
            <person name="Clark R."/>
            <person name="Cucher M."/>
            <person name="De Silva N."/>
            <person name="Day T.A."/>
            <person name="Deplazes P."/>
            <person name="Estrada K."/>
            <person name="Fernandez C."/>
            <person name="Holland P.W."/>
            <person name="Hou J."/>
            <person name="Hu S."/>
            <person name="Huckvale T."/>
            <person name="Hung S.S."/>
            <person name="Kamenetzky L."/>
            <person name="Keane J.A."/>
            <person name="Kiss F."/>
            <person name="Koziol U."/>
            <person name="Lambert O."/>
            <person name="Liu K."/>
            <person name="Luo X."/>
            <person name="Luo Y."/>
            <person name="Macchiaroli N."/>
            <person name="Nichol S."/>
            <person name="Paps J."/>
            <person name="Parkinson J."/>
            <person name="Pouchkina-Stantcheva N."/>
            <person name="Riddiford N."/>
            <person name="Rosenzvit M."/>
            <person name="Salinas G."/>
            <person name="Wasmuth J.D."/>
            <person name="Zamanian M."/>
            <person name="Zheng Y."/>
            <person name="Cai X."/>
            <person name="Soberon X."/>
            <person name="Olson P.D."/>
            <person name="Laclette J.P."/>
            <person name="Brehm K."/>
            <person name="Berriman M."/>
            <person name="Garciarrubio A."/>
            <person name="Bobes R.J."/>
            <person name="Fragoso G."/>
            <person name="Sanchez-Flores A."/>
            <person name="Estrada K."/>
            <person name="Cevallos M.A."/>
            <person name="Morett E."/>
            <person name="Gonzalez V."/>
            <person name="Portillo T."/>
            <person name="Ochoa-Leyva A."/>
            <person name="Jose M.V."/>
            <person name="Sciutto E."/>
            <person name="Landa A."/>
            <person name="Jimenez L."/>
            <person name="Valdes V."/>
            <person name="Carrero J.C."/>
            <person name="Larralde C."/>
            <person name="Morales-Montor J."/>
            <person name="Limon-Lason J."/>
            <person name="Soberon X."/>
            <person name="Laclette J.P."/>
        </authorList>
    </citation>
    <scope>NUCLEOTIDE SEQUENCE [LARGE SCALE GENOMIC DNA]</scope>
</reference>
<organism evidence="3 4">
    <name type="scientific">Echinococcus multilocularis</name>
    <name type="common">Fox tapeworm</name>
    <dbReference type="NCBI Taxonomy" id="6211"/>
    <lineage>
        <taxon>Eukaryota</taxon>
        <taxon>Metazoa</taxon>
        <taxon>Spiralia</taxon>
        <taxon>Lophotrochozoa</taxon>
        <taxon>Platyhelminthes</taxon>
        <taxon>Cestoda</taxon>
        <taxon>Eucestoda</taxon>
        <taxon>Cyclophyllidea</taxon>
        <taxon>Taeniidae</taxon>
        <taxon>Echinococcus</taxon>
    </lineage>
</organism>
<dbReference type="OrthoDB" id="10468216at2759"/>
<sequence>MLRDNLTERRENEKIGSINKTKVTAVTLALDLTQDIACSALEELEVDETEFRQDANSINDADIQKAPVDNEASNGVTVDKPLQVSTNQRLKAIEEELVDLKQFRQIGDRQLHEKLAEKTQSLKDLEEKFVKVSAELEMNVVDANAKNKVLEEALRGKQEMLQRIIAERDATCKEKTLCDAGVTMPQHPPSSNSPTSLIQKLIDHRDAFRSEITRREADEAKSHRMKEFLHHEIDRYAKECRRLSRELEGKQWLSTTIELENGDFPATPTRHVERADLVNKKDVSQSPKPEEKPMHSASRLDHGDGQRGLTHLVDKGTQSVYPEQTDDEAKVMFREKTEKLIASLSQRIEEIGKTRRSLEKAAGKLEAKVRSATSISTRRKSVNEMINDKSNEEISDMTCSNENNCCCAAHSEHYLFNRHSKLRSALKDALVRLKLSTNRDFITK</sequence>
<evidence type="ECO:0000256" key="2">
    <source>
        <dbReference type="SAM" id="MobiDB-lite"/>
    </source>
</evidence>
<dbReference type="AlphaFoldDB" id="A0A068YM69"/>
<gene>
    <name evidence="3" type="ORF">EmuJ_001091100</name>
</gene>
<reference evidence="3" key="2">
    <citation type="submission" date="2015-11" db="EMBL/GenBank/DDBJ databases">
        <authorList>
            <person name="Zhang Y."/>
            <person name="Guo Z."/>
        </authorList>
    </citation>
    <scope>NUCLEOTIDE SEQUENCE</scope>
</reference>
<feature type="region of interest" description="Disordered" evidence="2">
    <location>
        <begin position="261"/>
        <end position="310"/>
    </location>
</feature>
<evidence type="ECO:0000313" key="4">
    <source>
        <dbReference type="Proteomes" id="UP000017246"/>
    </source>
</evidence>
<feature type="coiled-coil region" evidence="1">
    <location>
        <begin position="334"/>
        <end position="368"/>
    </location>
</feature>
<dbReference type="Proteomes" id="UP000017246">
    <property type="component" value="Unassembled WGS sequence"/>
</dbReference>
<keyword evidence="4" id="KW-1185">Reference proteome</keyword>
<evidence type="ECO:0000256" key="1">
    <source>
        <dbReference type="SAM" id="Coils"/>
    </source>
</evidence>
<evidence type="ECO:0000313" key="3">
    <source>
        <dbReference type="EMBL" id="CDS43174.1"/>
    </source>
</evidence>
<name>A0A068YM69_ECHMU</name>
<protein>
    <submittedName>
        <fullName evidence="3">Uncharacterized protein</fullName>
    </submittedName>
</protein>
<feature type="compositionally biased region" description="Basic and acidic residues" evidence="2">
    <location>
        <begin position="270"/>
        <end position="305"/>
    </location>
</feature>
<proteinExistence type="predicted"/>
<accession>A0A068YM69</accession>
<feature type="coiled-coil region" evidence="1">
    <location>
        <begin position="108"/>
        <end position="167"/>
    </location>
</feature>
<dbReference type="EMBL" id="LN902844">
    <property type="protein sequence ID" value="CDS43174.1"/>
    <property type="molecule type" value="Genomic_DNA"/>
</dbReference>
<keyword evidence="1" id="KW-0175">Coiled coil</keyword>